<sequence>METVNDSRHKDHLRMCGEYSHKPTETGSILGSPPHVRRIPTMDQPTTKTVGITSACAENTLNRFVIGDGELGITSACAENTARPDSDDEFLRDHLRMCGEYSL</sequence>
<evidence type="ECO:0000313" key="2">
    <source>
        <dbReference type="EMBL" id="KRK97332.1"/>
    </source>
</evidence>
<gene>
    <name evidence="2" type="ORF">FD04_GL001348</name>
</gene>
<comment type="caution">
    <text evidence="2">The sequence shown here is derived from an EMBL/GenBank/DDBJ whole genome shotgun (WGS) entry which is preliminary data.</text>
</comment>
<evidence type="ECO:0000313" key="3">
    <source>
        <dbReference type="Proteomes" id="UP000051160"/>
    </source>
</evidence>
<keyword evidence="3" id="KW-1185">Reference proteome</keyword>
<dbReference type="Proteomes" id="UP000051160">
    <property type="component" value="Unassembled WGS sequence"/>
</dbReference>
<evidence type="ECO:0000256" key="1">
    <source>
        <dbReference type="SAM" id="MobiDB-lite"/>
    </source>
</evidence>
<dbReference type="PATRIC" id="fig|1423776.4.peg.1366"/>
<dbReference type="EMBL" id="AZEE01000029">
    <property type="protein sequence ID" value="KRK97332.1"/>
    <property type="molecule type" value="Genomic_DNA"/>
</dbReference>
<proteinExistence type="predicted"/>
<organism evidence="2 3">
    <name type="scientific">Secundilactobacillus odoratitofui DSM 19909 = JCM 15043</name>
    <dbReference type="NCBI Taxonomy" id="1423776"/>
    <lineage>
        <taxon>Bacteria</taxon>
        <taxon>Bacillati</taxon>
        <taxon>Bacillota</taxon>
        <taxon>Bacilli</taxon>
        <taxon>Lactobacillales</taxon>
        <taxon>Lactobacillaceae</taxon>
        <taxon>Secundilactobacillus</taxon>
    </lineage>
</organism>
<feature type="region of interest" description="Disordered" evidence="1">
    <location>
        <begin position="18"/>
        <end position="42"/>
    </location>
</feature>
<reference evidence="2 3" key="1">
    <citation type="journal article" date="2015" name="Genome Announc.">
        <title>Expanding the biotechnology potential of lactobacilli through comparative genomics of 213 strains and associated genera.</title>
        <authorList>
            <person name="Sun Z."/>
            <person name="Harris H.M."/>
            <person name="McCann A."/>
            <person name="Guo C."/>
            <person name="Argimon S."/>
            <person name="Zhang W."/>
            <person name="Yang X."/>
            <person name="Jeffery I.B."/>
            <person name="Cooney J.C."/>
            <person name="Kagawa T.F."/>
            <person name="Liu W."/>
            <person name="Song Y."/>
            <person name="Salvetti E."/>
            <person name="Wrobel A."/>
            <person name="Rasinkangas P."/>
            <person name="Parkhill J."/>
            <person name="Rea M.C."/>
            <person name="O'Sullivan O."/>
            <person name="Ritari J."/>
            <person name="Douillard F.P."/>
            <person name="Paul Ross R."/>
            <person name="Yang R."/>
            <person name="Briner A.E."/>
            <person name="Felis G.E."/>
            <person name="de Vos W.M."/>
            <person name="Barrangou R."/>
            <person name="Klaenhammer T.R."/>
            <person name="Caufield P.W."/>
            <person name="Cui Y."/>
            <person name="Zhang H."/>
            <person name="O'Toole P.W."/>
        </authorList>
    </citation>
    <scope>NUCLEOTIDE SEQUENCE [LARGE SCALE GENOMIC DNA]</scope>
    <source>
        <strain evidence="2 3">DSM 19909</strain>
    </source>
</reference>
<protein>
    <submittedName>
        <fullName evidence="2">Uncharacterized protein</fullName>
    </submittedName>
</protein>
<accession>A0A0R1LVW8</accession>
<dbReference type="AlphaFoldDB" id="A0A0R1LVW8"/>
<name>A0A0R1LVW8_9LACO</name>